<proteinExistence type="inferred from homology"/>
<dbReference type="Pfam" id="PF02604">
    <property type="entry name" value="PhdYeFM_antitox"/>
    <property type="match status" value="1"/>
</dbReference>
<dbReference type="Gene3D" id="3.40.1620.10">
    <property type="entry name" value="YefM-like domain"/>
    <property type="match status" value="1"/>
</dbReference>
<organism evidence="2">
    <name type="scientific">mine drainage metagenome</name>
    <dbReference type="NCBI Taxonomy" id="410659"/>
    <lineage>
        <taxon>unclassified sequences</taxon>
        <taxon>metagenomes</taxon>
        <taxon>ecological metagenomes</taxon>
    </lineage>
</organism>
<gene>
    <name evidence="2" type="ORF">GALL_326030</name>
</gene>
<dbReference type="InterPro" id="IPR006442">
    <property type="entry name" value="Antitoxin_Phd/YefM"/>
</dbReference>
<comment type="caution">
    <text evidence="2">The sequence shown here is derived from an EMBL/GenBank/DDBJ whole genome shotgun (WGS) entry which is preliminary data.</text>
</comment>
<dbReference type="SUPFAM" id="SSF143120">
    <property type="entry name" value="YefM-like"/>
    <property type="match status" value="1"/>
</dbReference>
<dbReference type="NCBIfam" id="TIGR01552">
    <property type="entry name" value="phd_fam"/>
    <property type="match status" value="1"/>
</dbReference>
<sequence>MSEMPVSDARQHLSDVVNRAAYAGEAVYLTRRGRRLAAVVPAEVLEAIEAAEDAADVAAAREALAEGGPFISSEDLRAELGLPARSA</sequence>
<accession>A0A1J5QQ68</accession>
<evidence type="ECO:0000256" key="1">
    <source>
        <dbReference type="ARBA" id="ARBA00009981"/>
    </source>
</evidence>
<dbReference type="InterPro" id="IPR036165">
    <property type="entry name" value="YefM-like_sf"/>
</dbReference>
<dbReference type="PANTHER" id="PTHR33713:SF10">
    <property type="entry name" value="ANTITOXIN YAFN"/>
    <property type="match status" value="1"/>
</dbReference>
<dbReference type="InterPro" id="IPR051405">
    <property type="entry name" value="phD/YefM_antitoxin"/>
</dbReference>
<dbReference type="EMBL" id="MLJW01000536">
    <property type="protein sequence ID" value="OIQ85544.1"/>
    <property type="molecule type" value="Genomic_DNA"/>
</dbReference>
<dbReference type="PANTHER" id="PTHR33713">
    <property type="entry name" value="ANTITOXIN YAFN-RELATED"/>
    <property type="match status" value="1"/>
</dbReference>
<protein>
    <submittedName>
        <fullName evidence="2">Hypothetisches protein</fullName>
    </submittedName>
</protein>
<dbReference type="AlphaFoldDB" id="A0A1J5QQ68"/>
<evidence type="ECO:0000313" key="2">
    <source>
        <dbReference type="EMBL" id="OIQ85544.1"/>
    </source>
</evidence>
<comment type="similarity">
    <text evidence="1">Belongs to the phD/YefM antitoxin family.</text>
</comment>
<reference evidence="2" key="1">
    <citation type="submission" date="2016-10" db="EMBL/GenBank/DDBJ databases">
        <title>Sequence of Gallionella enrichment culture.</title>
        <authorList>
            <person name="Poehlein A."/>
            <person name="Muehling M."/>
            <person name="Daniel R."/>
        </authorList>
    </citation>
    <scope>NUCLEOTIDE SEQUENCE</scope>
</reference>
<name>A0A1J5QQ68_9ZZZZ</name>